<evidence type="ECO:0000313" key="3">
    <source>
        <dbReference type="EMBL" id="PVY47289.1"/>
    </source>
</evidence>
<name>A0A0S2W2K3_9FIRM</name>
<evidence type="ECO:0000313" key="2">
    <source>
        <dbReference type="EMBL" id="ALP93553.1"/>
    </source>
</evidence>
<dbReference type="Proteomes" id="UP000064844">
    <property type="component" value="Chromosome"/>
</dbReference>
<evidence type="ECO:0000256" key="1">
    <source>
        <dbReference type="SAM" id="Phobius"/>
    </source>
</evidence>
<dbReference type="EMBL" id="CP011307">
    <property type="protein sequence ID" value="ALP93553.1"/>
    <property type="molecule type" value="Genomic_DNA"/>
</dbReference>
<accession>A0A0S2W2K3</accession>
<dbReference type="EMBL" id="QEKK01000010">
    <property type="protein sequence ID" value="PVY47289.1"/>
    <property type="molecule type" value="Genomic_DNA"/>
</dbReference>
<reference evidence="3 5" key="3">
    <citation type="submission" date="2018-04" db="EMBL/GenBank/DDBJ databases">
        <title>Genomic Encyclopedia of Type Strains, Phase IV (KMG-IV): sequencing the most valuable type-strain genomes for metagenomic binning, comparative biology and taxonomic classification.</title>
        <authorList>
            <person name="Goeker M."/>
        </authorList>
    </citation>
    <scope>NUCLEOTIDE SEQUENCE [LARGE SCALE GENOMIC DNA]</scope>
    <source>
        <strain evidence="3 5">DSM 26588</strain>
    </source>
</reference>
<organism evidence="2 4">
    <name type="scientific">Intestinimonas butyriciproducens</name>
    <dbReference type="NCBI Taxonomy" id="1297617"/>
    <lineage>
        <taxon>Bacteria</taxon>
        <taxon>Bacillati</taxon>
        <taxon>Bacillota</taxon>
        <taxon>Clostridia</taxon>
        <taxon>Eubacteriales</taxon>
        <taxon>Intestinimonas</taxon>
    </lineage>
</organism>
<evidence type="ECO:0008006" key="6">
    <source>
        <dbReference type="Google" id="ProtNLM"/>
    </source>
</evidence>
<dbReference type="OrthoDB" id="9951599at2"/>
<feature type="transmembrane region" description="Helical" evidence="1">
    <location>
        <begin position="60"/>
        <end position="77"/>
    </location>
</feature>
<keyword evidence="4" id="KW-1185">Reference proteome</keyword>
<protein>
    <recommendedName>
        <fullName evidence="6">YcxB-like protein domain-containing protein</fullName>
    </recommendedName>
</protein>
<evidence type="ECO:0000313" key="4">
    <source>
        <dbReference type="Proteomes" id="UP000064844"/>
    </source>
</evidence>
<gene>
    <name evidence="3" type="ORF">C7373_11015</name>
    <name evidence="2" type="ORF">IB211_01160</name>
</gene>
<dbReference type="KEGG" id="ibu:IB211_01160"/>
<reference evidence="2 4" key="1">
    <citation type="journal article" date="2015" name="Nat. Commun.">
        <title>Production of butyrate from lysine and the Amadori product fructoselysine by a human gut commensal.</title>
        <authorList>
            <person name="Bui T.P."/>
            <person name="Ritari J."/>
            <person name="Boeren S."/>
            <person name="de Waard P."/>
            <person name="Plugge C.M."/>
            <person name="de Vos W.M."/>
        </authorList>
    </citation>
    <scope>NUCLEOTIDE SEQUENCE [LARGE SCALE GENOMIC DNA]</scope>
    <source>
        <strain evidence="2 4">AF211</strain>
    </source>
</reference>
<sequence length="202" mass="22566">MKRFEVRTTGKVFSSWTDQYCLFRRAREVQGRSFRLAVAGEAIVAAAAFVLALWGRQSPAQLLFFFGGSLLITWHVTGKIQGRDTKKFIKKAREQVLSPEDAAKKLVVSFDEEGCTLSAPGTTLPNQEVESRRLFEYPEVGGLFVSEDYMLVACKKAVSVCFAKSCLTGGSPQAFQDFLEEKCGRPWVSYTLKTKALQAMLR</sequence>
<dbReference type="AlphaFoldDB" id="A0A0S2W2K3"/>
<feature type="transmembrane region" description="Helical" evidence="1">
    <location>
        <begin position="34"/>
        <end position="54"/>
    </location>
</feature>
<evidence type="ECO:0000313" key="5">
    <source>
        <dbReference type="Proteomes" id="UP000245778"/>
    </source>
</evidence>
<dbReference type="RefSeq" id="WP_033117826.1">
    <property type="nucleotide sequence ID" value="NZ_CALICV010000047.1"/>
</dbReference>
<keyword evidence="1" id="KW-1133">Transmembrane helix</keyword>
<dbReference type="Proteomes" id="UP000245778">
    <property type="component" value="Unassembled WGS sequence"/>
</dbReference>
<reference evidence="4" key="2">
    <citation type="submission" date="2015-04" db="EMBL/GenBank/DDBJ databases">
        <title>A butyrogenic pathway from the amino acid lysine in a human gut commensal.</title>
        <authorList>
            <person name="de Vos W.M."/>
            <person name="Bui N.T.P."/>
            <person name="Plugge C.M."/>
            <person name="Ritari J."/>
        </authorList>
    </citation>
    <scope>NUCLEOTIDE SEQUENCE [LARGE SCALE GENOMIC DNA]</scope>
    <source>
        <strain evidence="4">AF211</strain>
    </source>
</reference>
<keyword evidence="1" id="KW-0812">Transmembrane</keyword>
<proteinExistence type="predicted"/>
<dbReference type="GeneID" id="93229659"/>
<keyword evidence="1" id="KW-0472">Membrane</keyword>